<evidence type="ECO:0000313" key="2">
    <source>
        <dbReference type="Proteomes" id="UP000236291"/>
    </source>
</evidence>
<gene>
    <name evidence="1" type="ORF">L195_g060801</name>
</gene>
<protein>
    <submittedName>
        <fullName evidence="1">Receptor-like kinase</fullName>
    </submittedName>
</protein>
<reference evidence="1 2" key="1">
    <citation type="journal article" date="2014" name="Am. J. Bot.">
        <title>Genome assembly and annotation for red clover (Trifolium pratense; Fabaceae).</title>
        <authorList>
            <person name="Istvanek J."/>
            <person name="Jaros M."/>
            <person name="Krenek A."/>
            <person name="Repkova J."/>
        </authorList>
    </citation>
    <scope>NUCLEOTIDE SEQUENCE [LARGE SCALE GENOMIC DNA]</scope>
    <source>
        <strain evidence="2">cv. Tatra</strain>
        <tissue evidence="1">Young leaves</tissue>
    </source>
</reference>
<evidence type="ECO:0000313" key="1">
    <source>
        <dbReference type="EMBL" id="PNX61719.1"/>
    </source>
</evidence>
<dbReference type="EMBL" id="ASHM01143272">
    <property type="protein sequence ID" value="PNX61719.1"/>
    <property type="molecule type" value="Genomic_DNA"/>
</dbReference>
<dbReference type="AlphaFoldDB" id="A0A2K3K606"/>
<dbReference type="GO" id="GO:0016301">
    <property type="term" value="F:kinase activity"/>
    <property type="evidence" value="ECO:0007669"/>
    <property type="project" value="UniProtKB-KW"/>
</dbReference>
<dbReference type="PANTHER" id="PTHR32108:SF9">
    <property type="entry name" value="REVERSE TRANSCRIPTASE RNASE H-LIKE DOMAIN-CONTAINING PROTEIN"/>
    <property type="match status" value="1"/>
</dbReference>
<sequence length="108" mass="11854">MENPVVNLELNKGIGQSSGASANSDFDEVLKLIKKSEYKVVDQLMQTPSKISVLSLLLNSDAHREALMRVMDQAFVDHDVTIDQFGGIVGNITACNNLSFSDEELPEE</sequence>
<name>A0A2K3K606_TRIPR</name>
<comment type="caution">
    <text evidence="1">The sequence shown here is derived from an EMBL/GenBank/DDBJ whole genome shotgun (WGS) entry which is preliminary data.</text>
</comment>
<accession>A0A2K3K606</accession>
<proteinExistence type="predicted"/>
<keyword evidence="1" id="KW-0675">Receptor</keyword>
<organism evidence="1 2">
    <name type="scientific">Trifolium pratense</name>
    <name type="common">Red clover</name>
    <dbReference type="NCBI Taxonomy" id="57577"/>
    <lineage>
        <taxon>Eukaryota</taxon>
        <taxon>Viridiplantae</taxon>
        <taxon>Streptophyta</taxon>
        <taxon>Embryophyta</taxon>
        <taxon>Tracheophyta</taxon>
        <taxon>Spermatophyta</taxon>
        <taxon>Magnoliopsida</taxon>
        <taxon>eudicotyledons</taxon>
        <taxon>Gunneridae</taxon>
        <taxon>Pentapetalae</taxon>
        <taxon>rosids</taxon>
        <taxon>fabids</taxon>
        <taxon>Fabales</taxon>
        <taxon>Fabaceae</taxon>
        <taxon>Papilionoideae</taxon>
        <taxon>50 kb inversion clade</taxon>
        <taxon>NPAAA clade</taxon>
        <taxon>Hologalegina</taxon>
        <taxon>IRL clade</taxon>
        <taxon>Trifolieae</taxon>
        <taxon>Trifolium</taxon>
    </lineage>
</organism>
<dbReference type="PANTHER" id="PTHR32108">
    <property type="entry name" value="DNA-DIRECTED RNA POLYMERASE SUBUNIT ALPHA"/>
    <property type="match status" value="1"/>
</dbReference>
<keyword evidence="1" id="KW-0418">Kinase</keyword>
<dbReference type="Proteomes" id="UP000236291">
    <property type="component" value="Unassembled WGS sequence"/>
</dbReference>
<feature type="non-terminal residue" evidence="1">
    <location>
        <position position="108"/>
    </location>
</feature>
<keyword evidence="1" id="KW-0808">Transferase</keyword>
<reference evidence="1 2" key="2">
    <citation type="journal article" date="2017" name="Front. Plant Sci.">
        <title>Gene Classification and Mining of Molecular Markers Useful in Red Clover (Trifolium pratense) Breeding.</title>
        <authorList>
            <person name="Istvanek J."/>
            <person name="Dluhosova J."/>
            <person name="Dluhos P."/>
            <person name="Patkova L."/>
            <person name="Nedelnik J."/>
            <person name="Repkova J."/>
        </authorList>
    </citation>
    <scope>NUCLEOTIDE SEQUENCE [LARGE SCALE GENOMIC DNA]</scope>
    <source>
        <strain evidence="2">cv. Tatra</strain>
        <tissue evidence="1">Young leaves</tissue>
    </source>
</reference>